<name>A0ABQ8UKC2_9EUKA</name>
<dbReference type="InterPro" id="IPR027267">
    <property type="entry name" value="AH/BAR_dom_sf"/>
</dbReference>
<organism evidence="4 5">
    <name type="scientific">Paratrimastix pyriformis</name>
    <dbReference type="NCBI Taxonomy" id="342808"/>
    <lineage>
        <taxon>Eukaryota</taxon>
        <taxon>Metamonada</taxon>
        <taxon>Preaxostyla</taxon>
        <taxon>Paratrimastigidae</taxon>
        <taxon>Paratrimastix</taxon>
    </lineage>
</organism>
<gene>
    <name evidence="4" type="ORF">PAPYR_4423</name>
</gene>
<dbReference type="InterPro" id="IPR030798">
    <property type="entry name" value="Arfaptin_fam"/>
</dbReference>
<dbReference type="PANTHER" id="PTHR12141:SF5">
    <property type="entry name" value="ARFAPTIN"/>
    <property type="match status" value="1"/>
</dbReference>
<evidence type="ECO:0000313" key="4">
    <source>
        <dbReference type="EMBL" id="KAJ4459672.1"/>
    </source>
</evidence>
<dbReference type="PROSITE" id="PS50870">
    <property type="entry name" value="AH"/>
    <property type="match status" value="1"/>
</dbReference>
<dbReference type="InterPro" id="IPR004148">
    <property type="entry name" value="BAR_dom"/>
</dbReference>
<dbReference type="EMBL" id="JAPMOS010000018">
    <property type="protein sequence ID" value="KAJ4459672.1"/>
    <property type="molecule type" value="Genomic_DNA"/>
</dbReference>
<dbReference type="SMART" id="SM01015">
    <property type="entry name" value="Arfaptin"/>
    <property type="match status" value="1"/>
</dbReference>
<dbReference type="Proteomes" id="UP001141327">
    <property type="component" value="Unassembled WGS sequence"/>
</dbReference>
<reference evidence="4" key="1">
    <citation type="journal article" date="2022" name="bioRxiv">
        <title>Genomics of Preaxostyla Flagellates Illuminates Evolutionary Transitions and the Path Towards Mitochondrial Loss.</title>
        <authorList>
            <person name="Novak L.V.F."/>
            <person name="Treitli S.C."/>
            <person name="Pyrih J."/>
            <person name="Halakuc P."/>
            <person name="Pipaliya S.V."/>
            <person name="Vacek V."/>
            <person name="Brzon O."/>
            <person name="Soukal P."/>
            <person name="Eme L."/>
            <person name="Dacks J.B."/>
            <person name="Karnkowska A."/>
            <person name="Elias M."/>
            <person name="Hampl V."/>
        </authorList>
    </citation>
    <scope>NUCLEOTIDE SEQUENCE</scope>
    <source>
        <strain evidence="4">RCP-MX</strain>
    </source>
</reference>
<feature type="domain" description="BAR" evidence="3">
    <location>
        <begin position="24"/>
        <end position="252"/>
    </location>
</feature>
<comment type="caution">
    <text evidence="4">The sequence shown here is derived from an EMBL/GenBank/DDBJ whole genome shotgun (WGS) entry which is preliminary data.</text>
</comment>
<evidence type="ECO:0000259" key="2">
    <source>
        <dbReference type="PROSITE" id="PS50870"/>
    </source>
</evidence>
<dbReference type="SMART" id="SM00721">
    <property type="entry name" value="BAR"/>
    <property type="match status" value="1"/>
</dbReference>
<dbReference type="PROSITE" id="PS51021">
    <property type="entry name" value="BAR"/>
    <property type="match status" value="1"/>
</dbReference>
<evidence type="ECO:0000259" key="3">
    <source>
        <dbReference type="PROSITE" id="PS51021"/>
    </source>
</evidence>
<dbReference type="InterPro" id="IPR010504">
    <property type="entry name" value="AH_dom"/>
</dbReference>
<evidence type="ECO:0000256" key="1">
    <source>
        <dbReference type="SAM" id="Coils"/>
    </source>
</evidence>
<dbReference type="Gene3D" id="1.20.1270.60">
    <property type="entry name" value="Arfaptin homology (AH) domain/BAR domain"/>
    <property type="match status" value="1"/>
</dbReference>
<keyword evidence="5" id="KW-1185">Reference proteome</keyword>
<proteinExistence type="predicted"/>
<evidence type="ECO:0000313" key="5">
    <source>
        <dbReference type="Proteomes" id="UP001141327"/>
    </source>
</evidence>
<dbReference type="PANTHER" id="PTHR12141">
    <property type="entry name" value="ARFAPTIN-RELATED"/>
    <property type="match status" value="1"/>
</dbReference>
<dbReference type="Pfam" id="PF03114">
    <property type="entry name" value="BAR"/>
    <property type="match status" value="1"/>
</dbReference>
<feature type="coiled-coil region" evidence="1">
    <location>
        <begin position="136"/>
        <end position="191"/>
    </location>
</feature>
<dbReference type="CDD" id="cd07307">
    <property type="entry name" value="BAR"/>
    <property type="match status" value="1"/>
</dbReference>
<accession>A0ABQ8UKC2</accession>
<protein>
    <submittedName>
        <fullName evidence="4">BAR domain</fullName>
    </submittedName>
</protein>
<feature type="domain" description="AH" evidence="2">
    <location>
        <begin position="34"/>
        <end position="234"/>
    </location>
</feature>
<dbReference type="SUPFAM" id="SSF103657">
    <property type="entry name" value="BAR/IMD domain-like"/>
    <property type="match status" value="1"/>
</dbReference>
<keyword evidence="1" id="KW-0175">Coiled coil</keyword>
<sequence length="265" mass="30020">MEDEHLGFMDKMKQKFTQGKQLVLEKMGKADQTPEDPEFRKTLDTFKATRLTYEDLCSRSKQYSAALGNAQQHGTALAETWLSFGASQQTALGAALLKFGEVQKALEAERESLVSTIGGKMLGPMQTLLDGEIKDCREVKNRHHRLRLEYDSARNELQGQTSKKDRNAFKIQQAEAEFGKLKARFDSMQQEVADRCRNVEARKDFELLEQVVEFMDAQFTYYQQCYSKIAEVEPYLRTLQQEIRAAAASVPAEAPEAEAEATATQ</sequence>